<evidence type="ECO:0000259" key="2">
    <source>
        <dbReference type="SMART" id="SM00858"/>
    </source>
</evidence>
<dbReference type="Pfam" id="PF08666">
    <property type="entry name" value="SAF"/>
    <property type="match status" value="1"/>
</dbReference>
<dbReference type="Proteomes" id="UP000314616">
    <property type="component" value="Chromosome"/>
</dbReference>
<dbReference type="EMBL" id="CP040915">
    <property type="protein sequence ID" value="QDC24144.1"/>
    <property type="molecule type" value="Genomic_DNA"/>
</dbReference>
<dbReference type="SMART" id="SM00858">
    <property type="entry name" value="SAF"/>
    <property type="match status" value="1"/>
</dbReference>
<feature type="domain" description="SAF" evidence="2">
    <location>
        <begin position="40"/>
        <end position="104"/>
    </location>
</feature>
<dbReference type="KEGG" id="gyu:FE374_05430"/>
<name>A0A5B8C0U3_9MICO</name>
<evidence type="ECO:0000256" key="1">
    <source>
        <dbReference type="SAM" id="MobiDB-lite"/>
    </source>
</evidence>
<proteinExistence type="predicted"/>
<dbReference type="InterPro" id="IPR013974">
    <property type="entry name" value="SAF"/>
</dbReference>
<dbReference type="AlphaFoldDB" id="A0A5B8C0U3"/>
<evidence type="ECO:0000313" key="3">
    <source>
        <dbReference type="EMBL" id="QDC24144.1"/>
    </source>
</evidence>
<dbReference type="Pfam" id="PF16976">
    <property type="entry name" value="RcpC"/>
    <property type="match status" value="1"/>
</dbReference>
<reference evidence="3 4" key="1">
    <citation type="submission" date="2019-05" db="EMBL/GenBank/DDBJ databases">
        <title>Georgenia *** sp. nov., and Georgenia *** sp. nov., isolated from the intestinal contents of plateau pika (Ochotona curzoniae) in the Qinghai-Tibet plateau of China.</title>
        <authorList>
            <person name="Tian Z."/>
        </authorList>
    </citation>
    <scope>NUCLEOTIDE SEQUENCE [LARGE SCALE GENOMIC DNA]</scope>
    <source>
        <strain evidence="3 4">Z443</strain>
    </source>
</reference>
<protein>
    <recommendedName>
        <fullName evidence="2">SAF domain-containing protein</fullName>
    </recommendedName>
</protein>
<dbReference type="InterPro" id="IPR031571">
    <property type="entry name" value="RcpC_dom"/>
</dbReference>
<sequence length="256" mass="26021">MARRVIAAVAAILLASVGAFVLVGYVGGADQRAMAGMASTSVLVVRSPIAQGTPADQLIELVEPRELPAKTLVPGAVTTLDELTGLVATTDLQPGEQLLAARFANSVTETAPHAVEIPAGMQEVSVLLEPQRVVGGHLTAGDTVGVFISLSGEVPQTHLLLHKALVTQVQGAVPPPTTEGAATTGAVPAAELATTAESAPPTAAPSESVMVTLALTGPDAERLVFGSEHGTVWLSKQPADASTDGTRIVTPENVLQ</sequence>
<dbReference type="RefSeq" id="WP_139927588.1">
    <property type="nucleotide sequence ID" value="NZ_CP040915.1"/>
</dbReference>
<accession>A0A5B8C0U3</accession>
<gene>
    <name evidence="3" type="ORF">FE374_05430</name>
</gene>
<dbReference type="CDD" id="cd11614">
    <property type="entry name" value="SAF_CpaB_FlgA_like"/>
    <property type="match status" value="1"/>
</dbReference>
<dbReference type="OrthoDB" id="5182178at2"/>
<organism evidence="3 4">
    <name type="scientific">Georgenia yuyongxinii</name>
    <dbReference type="NCBI Taxonomy" id="2589797"/>
    <lineage>
        <taxon>Bacteria</taxon>
        <taxon>Bacillati</taxon>
        <taxon>Actinomycetota</taxon>
        <taxon>Actinomycetes</taxon>
        <taxon>Micrococcales</taxon>
        <taxon>Bogoriellaceae</taxon>
        <taxon>Georgenia</taxon>
    </lineage>
</organism>
<feature type="region of interest" description="Disordered" evidence="1">
    <location>
        <begin position="236"/>
        <end position="256"/>
    </location>
</feature>
<evidence type="ECO:0000313" key="4">
    <source>
        <dbReference type="Proteomes" id="UP000314616"/>
    </source>
</evidence>